<evidence type="ECO:0000313" key="2">
    <source>
        <dbReference type="Proteomes" id="UP000199690"/>
    </source>
</evidence>
<sequence>MTRPPIVRYRDGLDLLDLGQRAAFEMTGAA</sequence>
<proteinExistence type="predicted"/>
<dbReference type="Proteomes" id="UP000199690">
    <property type="component" value="Unassembled WGS sequence"/>
</dbReference>
<comment type="caution">
    <text evidence="1">The sequence shown here is derived from an EMBL/GenBank/DDBJ whole genome shotgun (WGS) entry which is preliminary data.</text>
</comment>
<keyword evidence="2" id="KW-1185">Reference proteome</keyword>
<evidence type="ECO:0000313" key="1">
    <source>
        <dbReference type="EMBL" id="SFE68860.1"/>
    </source>
</evidence>
<organism evidence="1 2">
    <name type="scientific">Saccharopolyspora kobensis</name>
    <dbReference type="NCBI Taxonomy" id="146035"/>
    <lineage>
        <taxon>Bacteria</taxon>
        <taxon>Bacillati</taxon>
        <taxon>Actinomycetota</taxon>
        <taxon>Actinomycetes</taxon>
        <taxon>Pseudonocardiales</taxon>
        <taxon>Pseudonocardiaceae</taxon>
        <taxon>Saccharopolyspora</taxon>
    </lineage>
</organism>
<accession>A0ABY1E4J3</accession>
<protein>
    <submittedName>
        <fullName evidence="1">Uncharacterized protein</fullName>
    </submittedName>
</protein>
<dbReference type="EMBL" id="FOME01000013">
    <property type="protein sequence ID" value="SFE68860.1"/>
    <property type="molecule type" value="Genomic_DNA"/>
</dbReference>
<gene>
    <name evidence="1" type="ORF">SAMN05216506_113159</name>
</gene>
<reference evidence="1 2" key="1">
    <citation type="submission" date="2016-10" db="EMBL/GenBank/DDBJ databases">
        <authorList>
            <person name="Varghese N."/>
            <person name="Submissions S."/>
        </authorList>
    </citation>
    <scope>NUCLEOTIDE SEQUENCE [LARGE SCALE GENOMIC DNA]</scope>
    <source>
        <strain evidence="1 2">CGMCC 4.3529</strain>
    </source>
</reference>
<name>A0ABY1E4J3_9PSEU</name>